<organism evidence="2 3">
    <name type="scientific">Phytophthora oleae</name>
    <dbReference type="NCBI Taxonomy" id="2107226"/>
    <lineage>
        <taxon>Eukaryota</taxon>
        <taxon>Sar</taxon>
        <taxon>Stramenopiles</taxon>
        <taxon>Oomycota</taxon>
        <taxon>Peronosporomycetes</taxon>
        <taxon>Peronosporales</taxon>
        <taxon>Peronosporaceae</taxon>
        <taxon>Phytophthora</taxon>
    </lineage>
</organism>
<dbReference type="EMBL" id="JBIMZQ010000019">
    <property type="protein sequence ID" value="KAL3665925.1"/>
    <property type="molecule type" value="Genomic_DNA"/>
</dbReference>
<comment type="caution">
    <text evidence="2">The sequence shown here is derived from an EMBL/GenBank/DDBJ whole genome shotgun (WGS) entry which is preliminary data.</text>
</comment>
<evidence type="ECO:0000256" key="1">
    <source>
        <dbReference type="SAM" id="MobiDB-lite"/>
    </source>
</evidence>
<feature type="region of interest" description="Disordered" evidence="1">
    <location>
        <begin position="1"/>
        <end position="38"/>
    </location>
</feature>
<reference evidence="2 3" key="1">
    <citation type="submission" date="2024-09" db="EMBL/GenBank/DDBJ databases">
        <title>Genome sequencing and assembly of Phytophthora oleae, isolate VK10A, causative agent of rot of olive drupes.</title>
        <authorList>
            <person name="Conti Taguali S."/>
            <person name="Riolo M."/>
            <person name="La Spada F."/>
            <person name="Cacciola S.O."/>
            <person name="Dionisio G."/>
        </authorList>
    </citation>
    <scope>NUCLEOTIDE SEQUENCE [LARGE SCALE GENOMIC DNA]</scope>
    <source>
        <strain evidence="2 3">VK10A</strain>
    </source>
</reference>
<keyword evidence="3" id="KW-1185">Reference proteome</keyword>
<dbReference type="AlphaFoldDB" id="A0ABD3FG58"/>
<protein>
    <submittedName>
        <fullName evidence="2">Uncharacterized protein</fullName>
    </submittedName>
</protein>
<dbReference type="Proteomes" id="UP001632037">
    <property type="component" value="Unassembled WGS sequence"/>
</dbReference>
<accession>A0ABD3FG58</accession>
<evidence type="ECO:0000313" key="2">
    <source>
        <dbReference type="EMBL" id="KAL3665925.1"/>
    </source>
</evidence>
<proteinExistence type="predicted"/>
<evidence type="ECO:0000313" key="3">
    <source>
        <dbReference type="Proteomes" id="UP001632037"/>
    </source>
</evidence>
<sequence length="66" mass="7382">METPPRGRKPPTPASAKQLHARLKRQMESDMDVEGNPEMERLGDEVPVHGAAIKPLVDDYDDDDLD</sequence>
<name>A0ABD3FG58_9STRA</name>
<gene>
    <name evidence="2" type="ORF">V7S43_009345</name>
</gene>